<dbReference type="Proteomes" id="UP001054902">
    <property type="component" value="Unassembled WGS sequence"/>
</dbReference>
<proteinExistence type="predicted"/>
<organism evidence="3 4">
    <name type="scientific">Chaetoceros tenuissimus</name>
    <dbReference type="NCBI Taxonomy" id="426638"/>
    <lineage>
        <taxon>Eukaryota</taxon>
        <taxon>Sar</taxon>
        <taxon>Stramenopiles</taxon>
        <taxon>Ochrophyta</taxon>
        <taxon>Bacillariophyta</taxon>
        <taxon>Coscinodiscophyceae</taxon>
        <taxon>Chaetocerotophycidae</taxon>
        <taxon>Chaetocerotales</taxon>
        <taxon>Chaetocerotaceae</taxon>
        <taxon>Chaetoceros</taxon>
    </lineage>
</organism>
<name>A0AAD3D685_9STRA</name>
<feature type="domain" description="CobN/magnesium chelatase" evidence="2">
    <location>
        <begin position="184"/>
        <end position="535"/>
    </location>
</feature>
<feature type="region of interest" description="Disordered" evidence="1">
    <location>
        <begin position="26"/>
        <end position="60"/>
    </location>
</feature>
<accession>A0AAD3D685</accession>
<evidence type="ECO:0000313" key="4">
    <source>
        <dbReference type="Proteomes" id="UP001054902"/>
    </source>
</evidence>
<dbReference type="PANTHER" id="PTHR44119:SF1">
    <property type="entry name" value="MAGNESIUM-CHELATASE SUBUNIT CHLH, CHLOROPLASTIC"/>
    <property type="match status" value="1"/>
</dbReference>
<protein>
    <submittedName>
        <fullName evidence="3">Magnesium chelatase subunit H</fullName>
    </submittedName>
</protein>
<dbReference type="EMBL" id="BLLK01000062">
    <property type="protein sequence ID" value="GFH58631.1"/>
    <property type="molecule type" value="Genomic_DNA"/>
</dbReference>
<keyword evidence="4" id="KW-1185">Reference proteome</keyword>
<evidence type="ECO:0000259" key="2">
    <source>
        <dbReference type="Pfam" id="PF02514"/>
    </source>
</evidence>
<dbReference type="Pfam" id="PF02514">
    <property type="entry name" value="CobN-Mg_chel"/>
    <property type="match status" value="1"/>
</dbReference>
<dbReference type="InterPro" id="IPR003672">
    <property type="entry name" value="CobN/Mg_chltase"/>
</dbReference>
<gene>
    <name evidence="3" type="ORF">CTEN210_15107</name>
</gene>
<comment type="caution">
    <text evidence="3">The sequence shown here is derived from an EMBL/GenBank/DDBJ whole genome shotgun (WGS) entry which is preliminary data.</text>
</comment>
<reference evidence="3 4" key="1">
    <citation type="journal article" date="2021" name="Sci. Rep.">
        <title>The genome of the diatom Chaetoceros tenuissimus carries an ancient integrated fragment of an extant virus.</title>
        <authorList>
            <person name="Hongo Y."/>
            <person name="Kimura K."/>
            <person name="Takaki Y."/>
            <person name="Yoshida Y."/>
            <person name="Baba S."/>
            <person name="Kobayashi G."/>
            <person name="Nagasaki K."/>
            <person name="Hano T."/>
            <person name="Tomaru Y."/>
        </authorList>
    </citation>
    <scope>NUCLEOTIDE SEQUENCE [LARGE SCALE GENOMIC DNA]</scope>
    <source>
        <strain evidence="3 4">NIES-3715</strain>
    </source>
</reference>
<dbReference type="PANTHER" id="PTHR44119">
    <property type="entry name" value="MAGNESIUM-CHELATASE SUBUNIT CHLH, CHLOROPLASTIC"/>
    <property type="match status" value="1"/>
</dbReference>
<dbReference type="AlphaFoldDB" id="A0AAD3D685"/>
<evidence type="ECO:0000256" key="1">
    <source>
        <dbReference type="SAM" id="MobiDB-lite"/>
    </source>
</evidence>
<sequence>MEARLPQAPPQTPSPMRRFRNVLDKSRNGLGKSRNGPGLFGTPIKSPLNKSRNGLDRSWNGMMNRKNRLDRSANGLDNSLSGLSPEDEARRIKRFGRNRNMWEDKGKQNTPNGIKPKRHIVKIKTVSPDDDRLPPSHMVASPGSDIIARKGFVGNTKFLKGIKKGDPDAERGYFANFPPKDTAAIMDEMIAKNKELTKQPFPYCVTFTLWATDNVNTYGRSLAQIFYLLGVKLVDGTIDEVELIPLDKLKRPRIDVVVSCSGVFRDLFMNQMTLLDQAIKMVAEAKEPPEMNYIRKHSFQMTQELSCGIREAATRVFSNSAGSYSANIAAWVQSNEWESETQLQRQFLARKCYAFNSDKPGLMEYKSEMFKAALRNSDVTIQNLDLNDILSITDVPHYYDSDPTKVIQALRYDGKRPACLLAKTTAEGHEVHTLNETIRIDSMAKILSPDYYEKILKQNEDGVKEISNCLRNMLGWAVTSGNVDTFLFEIASSIFMEDREMVLRLREKDNTSFRNLLSTFVKAGEQGYWETSEKKIVKLRELKKFAESGFD</sequence>
<evidence type="ECO:0000313" key="3">
    <source>
        <dbReference type="EMBL" id="GFH58631.1"/>
    </source>
</evidence>